<name>A0A162BP73_9GAMM</name>
<dbReference type="PATRIC" id="fig|1365257.3.peg.3102"/>
<gene>
    <name evidence="2" type="ORF">N478_03145</name>
</gene>
<dbReference type="InterPro" id="IPR022385">
    <property type="entry name" value="Rhs_assc_core"/>
</dbReference>
<keyword evidence="1" id="KW-0812">Transmembrane</keyword>
<protein>
    <recommendedName>
        <fullName evidence="4">Insecticide toxin TcdB middle/N-terminal domain-containing protein</fullName>
    </recommendedName>
</protein>
<dbReference type="NCBIfam" id="TIGR03696">
    <property type="entry name" value="Rhs_assc_core"/>
    <property type="match status" value="1"/>
</dbReference>
<dbReference type="InterPro" id="IPR050708">
    <property type="entry name" value="T6SS_VgrG/RHS"/>
</dbReference>
<evidence type="ECO:0000313" key="2">
    <source>
        <dbReference type="EMBL" id="KZN65017.1"/>
    </source>
</evidence>
<keyword evidence="1" id="KW-1133">Transmembrane helix</keyword>
<reference evidence="2 3" key="1">
    <citation type="submission" date="2013-07" db="EMBL/GenBank/DDBJ databases">
        <title>Comparative Genomic and Metabolomic Analysis of Twelve Strains of Pseudoalteromonas luteoviolacea.</title>
        <authorList>
            <person name="Vynne N.G."/>
            <person name="Mansson M."/>
            <person name="Gram L."/>
        </authorList>
    </citation>
    <scope>NUCLEOTIDE SEQUENCE [LARGE SCALE GENOMIC DNA]</scope>
    <source>
        <strain evidence="2 3">S4060-1</strain>
    </source>
</reference>
<dbReference type="InterPro" id="IPR031325">
    <property type="entry name" value="RHS_repeat"/>
</dbReference>
<dbReference type="PANTHER" id="PTHR32305:SF15">
    <property type="entry name" value="PROTEIN RHSA-RELATED"/>
    <property type="match status" value="1"/>
</dbReference>
<dbReference type="Proteomes" id="UP000076661">
    <property type="component" value="Unassembled WGS sequence"/>
</dbReference>
<dbReference type="Gene3D" id="2.180.10.10">
    <property type="entry name" value="RHS repeat-associated core"/>
    <property type="match status" value="2"/>
</dbReference>
<dbReference type="Pfam" id="PF05593">
    <property type="entry name" value="RHS_repeat"/>
    <property type="match status" value="1"/>
</dbReference>
<accession>A0A162BP73</accession>
<evidence type="ECO:0000313" key="3">
    <source>
        <dbReference type="Proteomes" id="UP000076661"/>
    </source>
</evidence>
<comment type="caution">
    <text evidence="2">The sequence shown here is derived from an EMBL/GenBank/DDBJ whole genome shotgun (WGS) entry which is preliminary data.</text>
</comment>
<feature type="transmembrane region" description="Helical" evidence="1">
    <location>
        <begin position="1379"/>
        <end position="1403"/>
    </location>
</feature>
<proteinExistence type="predicted"/>
<evidence type="ECO:0008006" key="4">
    <source>
        <dbReference type="Google" id="ProtNLM"/>
    </source>
</evidence>
<dbReference type="InterPro" id="IPR006530">
    <property type="entry name" value="YD"/>
</dbReference>
<dbReference type="NCBIfam" id="TIGR01643">
    <property type="entry name" value="YD_repeat_2x"/>
    <property type="match status" value="1"/>
</dbReference>
<dbReference type="RefSeq" id="WP_063381666.1">
    <property type="nucleotide sequence ID" value="NZ_AUXX01000023.1"/>
</dbReference>
<organism evidence="2 3">
    <name type="scientific">Pseudoalteromonas luteoviolacea S4060-1</name>
    <dbReference type="NCBI Taxonomy" id="1365257"/>
    <lineage>
        <taxon>Bacteria</taxon>
        <taxon>Pseudomonadati</taxon>
        <taxon>Pseudomonadota</taxon>
        <taxon>Gammaproteobacteria</taxon>
        <taxon>Alteromonadales</taxon>
        <taxon>Pseudoalteromonadaceae</taxon>
        <taxon>Pseudoalteromonas</taxon>
    </lineage>
</organism>
<sequence>MRFASFFILFICFCSIGKSEEYKLSDFYNNKLPSSTSSVNRINSTYPVTETVDLFNRSINLKSRDIDLKGSSSLPVSVVREVTFPHATQKHHGGFIVPALRIDLLEIDYGGLSDIPIDYFRWEHKYCKSELPVLAFTPNSQAPATFKVANYKVVFHNEETSVEFYRKKETNNKFPENADWVSKENWYLSCEEKGVKVYSPNGVVYYLYKILDKPEFKYLAWEVEDYYNNRVSYRYKDEYVSSISSNDGRKLTFEYSDGDPLLNNKTLKSVKHPTGSFDYSEVSFKKGKLTNKIKFDEGEFIEYTTSFPIGTSFFELNFPKTKTLTVRTSGGADIEYQFSRRVVFCGNTQEFKDEYSGVAPGQNDHCFHSSAANSQGAEIYYALSKKTEKLGKLSSYVTLYEFVPQEIESNSKKQRTTLVTYGSHKEKHTFSTILNSTFGNIIDTKILASDDAIIREIKTDYVNETFKDVTHPTCELSIDCKSLFLKSGSQTLEKVYNISRVKSREVIENGNTYKTSYINYSDFGSPEEVHFSGIVDRKVKYEYFSDKPNWWLERPLKTWLYDYDLPQPAFRLTSNINYKTLYANIIVPHQYYSNGLLKKEIEYNHSGMLSKVVLNSPKIDSNENVSVAFSDYRFGIARSITVFDRYKNKELSKSYDVDSGGRITSVTDFDGTTTEYRYDKIGRIIAINYENDFNQNWVDKKFTWSGLNNKRITEHCTLDQDLIECEGDVKIKSEEVFDSRLRLIQRKTVDLTSNSDEKSATRYQNYQYNYMDQQTFSSFLSTDAAELNGVSTKYDEVGRVKQIFASGLGTTFYKYLSGNKIQVTDPLGNITTSTYQAFSEPEYIDVTAIEAPEGVSMTVELNYLGQIKSISQSGSSKDNQSISLVEEYYYDNNQQVCMTSRPDVGNTLFRHNAIGKIVWKKEGVETKECSRVKPQGATEYIYDNLGELHKIIYPPDEGTSDIERILDTKGNLIELNAGEVSHFYGYNNQGLLEYEQLLISGQLPLEIDYGYDGLRNRSYVAYPDGTTIQLSPNGFGEPTRAVVLKEASTDIDLVFAKEAKYHATSRVKEFTFGNGVKHTQEIDANSTLPDIIKYMNGNIDLINLDYDFDSNGNVTSIIDNVSPEFSLNDITYDGLNRLISVSDNNNVLTSTINYDGLGNIESYSSSEQDLTYEYNRTTNQLLSVKGVKSKDKYSSFDYDRRGNTTNNGLHSFRYNLANQLVSAKDNSYLYDGHSRRVKQVEDGDTSYSLYSQDGKLLYRENGEEVSGDGINYIYLGNTLIAKHGSIANKVKDRQRYRPYGESIDSSRDDIGYTGHKYDPDIELSYMQARYYDPVIGRFYSNDPVDSIEHFKRLNHIHGFNRYVYANNNPYKFTDPDGEFAVNFGLAGLGFVVGGVGAAIATVVQTDGEASFKQIAGSFLGGGAVGAAAGFTMGASVATISTTATVKTFVSTTATSGIAGGLGDAIGQAVGNDGQVNIQSSAISAILSTIGGATGASAKLMGYGAKTEVIAIEAVNTWENAIVKPLIETQNKEKMEDK</sequence>
<keyword evidence="1" id="KW-0472">Membrane</keyword>
<dbReference type="EMBL" id="AUXX01000023">
    <property type="protein sequence ID" value="KZN65017.1"/>
    <property type="molecule type" value="Genomic_DNA"/>
</dbReference>
<dbReference type="PANTHER" id="PTHR32305">
    <property type="match status" value="1"/>
</dbReference>
<evidence type="ECO:0000256" key="1">
    <source>
        <dbReference type="SAM" id="Phobius"/>
    </source>
</evidence>